<accession>A0A1M2VRE5</accession>
<keyword evidence="2" id="KW-1185">Reference proteome</keyword>
<name>A0A1M2VRE5_TRAPU</name>
<dbReference type="Proteomes" id="UP000184267">
    <property type="component" value="Unassembled WGS sequence"/>
</dbReference>
<dbReference type="AlphaFoldDB" id="A0A1M2VRE5"/>
<sequence>MLRYRQRELRAYLTDDTSDVFLCDKCELLKEGNNTGRKHTLVRFQDKQAVMSRRLEAAEEKPDVVVKGHDALNRCIDGLEEFLQKFFAASSAEVRGGPDMLVQLHVVLYDAGDSAQYECLQPHIVSDSPQEYPERRAPGVV</sequence>
<proteinExistence type="predicted"/>
<dbReference type="EMBL" id="MNAD01000811">
    <property type="protein sequence ID" value="OJT10138.1"/>
    <property type="molecule type" value="Genomic_DNA"/>
</dbReference>
<comment type="caution">
    <text evidence="1">The sequence shown here is derived from an EMBL/GenBank/DDBJ whole genome shotgun (WGS) entry which is preliminary data.</text>
</comment>
<organism evidence="1 2">
    <name type="scientific">Trametes pubescens</name>
    <name type="common">White-rot fungus</name>
    <dbReference type="NCBI Taxonomy" id="154538"/>
    <lineage>
        <taxon>Eukaryota</taxon>
        <taxon>Fungi</taxon>
        <taxon>Dikarya</taxon>
        <taxon>Basidiomycota</taxon>
        <taxon>Agaricomycotina</taxon>
        <taxon>Agaricomycetes</taxon>
        <taxon>Polyporales</taxon>
        <taxon>Polyporaceae</taxon>
        <taxon>Trametes</taxon>
    </lineage>
</organism>
<protein>
    <submittedName>
        <fullName evidence="1">Uncharacterized protein</fullName>
    </submittedName>
</protein>
<gene>
    <name evidence="1" type="ORF">TRAPUB_13344</name>
</gene>
<evidence type="ECO:0000313" key="1">
    <source>
        <dbReference type="EMBL" id="OJT10138.1"/>
    </source>
</evidence>
<evidence type="ECO:0000313" key="2">
    <source>
        <dbReference type="Proteomes" id="UP000184267"/>
    </source>
</evidence>
<reference evidence="1 2" key="1">
    <citation type="submission" date="2016-10" db="EMBL/GenBank/DDBJ databases">
        <title>Genome sequence of the basidiomycete white-rot fungus Trametes pubescens.</title>
        <authorList>
            <person name="Makela M.R."/>
            <person name="Granchi Z."/>
            <person name="Peng M."/>
            <person name="De Vries R.P."/>
            <person name="Grigoriev I."/>
            <person name="Riley R."/>
            <person name="Hilden K."/>
        </authorList>
    </citation>
    <scope>NUCLEOTIDE SEQUENCE [LARGE SCALE GENOMIC DNA]</scope>
    <source>
        <strain evidence="1 2">FBCC735</strain>
    </source>
</reference>
<dbReference type="OrthoDB" id="3222020at2759"/>